<name>C7LWC8_DESBD</name>
<evidence type="ECO:0000313" key="2">
    <source>
        <dbReference type="Proteomes" id="UP000002216"/>
    </source>
</evidence>
<keyword evidence="2" id="KW-1185">Reference proteome</keyword>
<evidence type="ECO:0000313" key="1">
    <source>
        <dbReference type="EMBL" id="ACU88620.1"/>
    </source>
</evidence>
<dbReference type="Gene3D" id="3.30.460.40">
    <property type="match status" value="1"/>
</dbReference>
<protein>
    <recommendedName>
        <fullName evidence="3">Nucleotidyltransferase</fullName>
    </recommendedName>
</protein>
<evidence type="ECO:0008006" key="3">
    <source>
        <dbReference type="Google" id="ProtNLM"/>
    </source>
</evidence>
<dbReference type="OrthoDB" id="114489at2"/>
<dbReference type="RefSeq" id="WP_012805703.1">
    <property type="nucleotide sequence ID" value="NC_013173.1"/>
</dbReference>
<dbReference type="Pfam" id="PF08843">
    <property type="entry name" value="AbiEii"/>
    <property type="match status" value="1"/>
</dbReference>
<sequence>MNAFWPHTTHELPEILDALQKIAETATELRIPFLLIGAMARDMLLEDVHDMSKERRTMDVDIGVMVGSWAEFSEFSEAMTARGFERNPVVAHRFSSDKGVVIDVVPFGGLADANGFISWPPDDNPMMRVTGFDDALRHSLRVEAGPGQVVNVVSLPGLAMLKLLAWSDRRYVSAKDAQDLALLLRLYGDFAQDRLFDSESELMERHGFDIEMAGAELLGQDIGTTVSEATAPHLFSILCGKNEGEMLNEQLGRDISRYLPGRDYLTAETILKCVLSGIELCRRK</sequence>
<gene>
    <name evidence="1" type="ordered locus">Dbac_0495</name>
</gene>
<organism evidence="1 2">
    <name type="scientific">Desulfomicrobium baculatum (strain DSM 4028 / VKM B-1378 / X)</name>
    <name type="common">Desulfovibrio baculatus</name>
    <dbReference type="NCBI Taxonomy" id="525897"/>
    <lineage>
        <taxon>Bacteria</taxon>
        <taxon>Pseudomonadati</taxon>
        <taxon>Thermodesulfobacteriota</taxon>
        <taxon>Desulfovibrionia</taxon>
        <taxon>Desulfovibrionales</taxon>
        <taxon>Desulfomicrobiaceae</taxon>
        <taxon>Desulfomicrobium</taxon>
    </lineage>
</organism>
<dbReference type="eggNOG" id="COG4849">
    <property type="taxonomic scope" value="Bacteria"/>
</dbReference>
<proteinExistence type="predicted"/>
<dbReference type="HOGENOM" id="CLU_069344_1_0_7"/>
<dbReference type="KEGG" id="dba:Dbac_0495"/>
<dbReference type="AlphaFoldDB" id="C7LWC8"/>
<accession>C7LWC8</accession>
<dbReference type="EMBL" id="CP001629">
    <property type="protein sequence ID" value="ACU88620.1"/>
    <property type="molecule type" value="Genomic_DNA"/>
</dbReference>
<dbReference type="Proteomes" id="UP000002216">
    <property type="component" value="Chromosome"/>
</dbReference>
<dbReference type="InterPro" id="IPR014942">
    <property type="entry name" value="AbiEii"/>
</dbReference>
<reference evidence="1 2" key="1">
    <citation type="journal article" date="2009" name="Stand. Genomic Sci.">
        <title>Complete genome sequence of Desulfomicrobium baculatum type strain (X).</title>
        <authorList>
            <person name="Copeland A."/>
            <person name="Spring S."/>
            <person name="Goker M."/>
            <person name="Schneider S."/>
            <person name="Lapidus A."/>
            <person name="Del Rio T.G."/>
            <person name="Tice H."/>
            <person name="Cheng J.F."/>
            <person name="Chen F."/>
            <person name="Nolan M."/>
            <person name="Bruce D."/>
            <person name="Goodwin L."/>
            <person name="Pitluck S."/>
            <person name="Ivanova N."/>
            <person name="Mavrommatis K."/>
            <person name="Ovchinnikova G."/>
            <person name="Pati A."/>
            <person name="Chen A."/>
            <person name="Palaniappan K."/>
            <person name="Land M."/>
            <person name="Hauser L."/>
            <person name="Chang Y.J."/>
            <person name="Jeffries C.C."/>
            <person name="Meincke L."/>
            <person name="Sims D."/>
            <person name="Brettin T."/>
            <person name="Detter J.C."/>
            <person name="Han C."/>
            <person name="Chain P."/>
            <person name="Bristow J."/>
            <person name="Eisen J.A."/>
            <person name="Markowitz V."/>
            <person name="Hugenholtz P."/>
            <person name="Kyrpides N.C."/>
            <person name="Klenk H.P."/>
            <person name="Lucas S."/>
        </authorList>
    </citation>
    <scope>NUCLEOTIDE SEQUENCE [LARGE SCALE GENOMIC DNA]</scope>
    <source>
        <strain evidence="2">DSM 4028 / VKM B-1378 / X</strain>
    </source>
</reference>